<keyword evidence="1" id="KW-0732">Signal</keyword>
<reference evidence="3" key="1">
    <citation type="submission" date="2020-05" db="EMBL/GenBank/DDBJ databases">
        <authorList>
            <person name="Delgado-Blas J."/>
        </authorList>
    </citation>
    <scope>NUCLEOTIDE SEQUENCE</scope>
    <source>
        <strain evidence="3">BB1454</strain>
    </source>
</reference>
<evidence type="ECO:0000256" key="1">
    <source>
        <dbReference type="SAM" id="SignalP"/>
    </source>
</evidence>
<evidence type="ECO:0000259" key="2">
    <source>
        <dbReference type="Pfam" id="PF13488"/>
    </source>
</evidence>
<dbReference type="Proteomes" id="UP000834458">
    <property type="component" value="Unassembled WGS sequence"/>
</dbReference>
<dbReference type="EMBL" id="CAHPSC010000035">
    <property type="protein sequence ID" value="CAB5697160.1"/>
    <property type="molecule type" value="Genomic_DNA"/>
</dbReference>
<evidence type="ECO:0000313" key="3">
    <source>
        <dbReference type="EMBL" id="CAB5697160.1"/>
    </source>
</evidence>
<name>A0AA35DA67_9BURK</name>
<accession>A0AA35DA67</accession>
<dbReference type="InterPro" id="IPR039567">
    <property type="entry name" value="Gly-zipper"/>
</dbReference>
<sequence>MMKARSTFLIAAVVGAFALGGCAHRPPSNAQVGTGVGAVAGGLLGNAVFGSTLGTVGGAAAGALIGNQVGQNSDYYDGRRRRR</sequence>
<protein>
    <submittedName>
        <fullName evidence="3">Lipoprotein</fullName>
    </submittedName>
</protein>
<dbReference type="AlphaFoldDB" id="A0AA35DA67"/>
<dbReference type="Pfam" id="PF13488">
    <property type="entry name" value="Gly-zipper_Omp"/>
    <property type="match status" value="1"/>
</dbReference>
<feature type="domain" description="Glycine zipper" evidence="2">
    <location>
        <begin position="32"/>
        <end position="73"/>
    </location>
</feature>
<proteinExistence type="predicted"/>
<comment type="caution">
    <text evidence="3">The sequence shown here is derived from an EMBL/GenBank/DDBJ whole genome shotgun (WGS) entry which is preliminary data.</text>
</comment>
<keyword evidence="3" id="KW-0449">Lipoprotein</keyword>
<gene>
    <name evidence="3" type="ORF">GHA_02450</name>
</gene>
<evidence type="ECO:0000313" key="4">
    <source>
        <dbReference type="Proteomes" id="UP000834458"/>
    </source>
</evidence>
<feature type="chain" id="PRO_5041241214" evidence="1">
    <location>
        <begin position="31"/>
        <end position="83"/>
    </location>
</feature>
<organism evidence="3 4">
    <name type="scientific">Comamonas aquatica</name>
    <dbReference type="NCBI Taxonomy" id="225991"/>
    <lineage>
        <taxon>Bacteria</taxon>
        <taxon>Pseudomonadati</taxon>
        <taxon>Pseudomonadota</taxon>
        <taxon>Betaproteobacteria</taxon>
        <taxon>Burkholderiales</taxon>
        <taxon>Comamonadaceae</taxon>
        <taxon>Comamonas</taxon>
    </lineage>
</organism>
<feature type="signal peptide" evidence="1">
    <location>
        <begin position="1"/>
        <end position="30"/>
    </location>
</feature>
<dbReference type="PROSITE" id="PS51257">
    <property type="entry name" value="PROKAR_LIPOPROTEIN"/>
    <property type="match status" value="1"/>
</dbReference>